<dbReference type="OrthoDB" id="44867at2759"/>
<protein>
    <submittedName>
        <fullName evidence="11">Transcription elongation factor S-II, putative</fullName>
    </submittedName>
</protein>
<dbReference type="SUPFAM" id="SSF57783">
    <property type="entry name" value="Zinc beta-ribbon"/>
    <property type="match status" value="1"/>
</dbReference>
<dbReference type="PROSITE" id="PS51319">
    <property type="entry name" value="TFIIS_N"/>
    <property type="match status" value="1"/>
</dbReference>
<evidence type="ECO:0000256" key="2">
    <source>
        <dbReference type="ARBA" id="ARBA00022771"/>
    </source>
</evidence>
<dbReference type="SMART" id="SM00440">
    <property type="entry name" value="ZnF_C2C2"/>
    <property type="match status" value="1"/>
</dbReference>
<sequence>MSRLEEIKGKIEELLKKEQEELTNEISTIDGYLSELERVTIDRETLQSTKIGVVLTKLSKKVENVSKDTFDRVNGLIKNWKEALKSTGSTPSKRQKTEHTDSSSPREPPVSAETPYSGALYNDEMRNKALRYLFKSFVSGHSCNPDIAVLNKLVYDIEGELYTHYITRLNAQKEYNLQLKSIGFNLKDPNNKSFNDRIYKGEINSLDLVTMKSIDMASDEKKLQRNNILQESLQACQSDWAVKNIFLNNKSKGQFRCFKCKSSDTVYHQMQTRSSDEPMTTFVTCLKCQNRWKF</sequence>
<dbReference type="PIRSF" id="PIRSF006704">
    <property type="entry name" value="TF_IIS"/>
    <property type="match status" value="1"/>
</dbReference>
<dbReference type="PROSITE" id="PS00466">
    <property type="entry name" value="ZF_TFIIS_1"/>
    <property type="match status" value="1"/>
</dbReference>
<dbReference type="EMBL" id="CP001670">
    <property type="protein sequence ID" value="AFZ80812.1"/>
    <property type="molecule type" value="Genomic_DNA"/>
</dbReference>
<feature type="domain" description="TFIIS N-terminal" evidence="9">
    <location>
        <begin position="5"/>
        <end position="87"/>
    </location>
</feature>
<evidence type="ECO:0000313" key="12">
    <source>
        <dbReference type="Proteomes" id="UP000031512"/>
    </source>
</evidence>
<dbReference type="SUPFAM" id="SSF47676">
    <property type="entry name" value="Conserved domain common to transcription factors TFIIS, elongin A, CRSP70"/>
    <property type="match status" value="1"/>
</dbReference>
<dbReference type="GO" id="GO:0003746">
    <property type="term" value="F:translation elongation factor activity"/>
    <property type="evidence" value="ECO:0007669"/>
    <property type="project" value="UniProtKB-KW"/>
</dbReference>
<keyword evidence="1" id="KW-0479">Metal-binding</keyword>
<evidence type="ECO:0000313" key="11">
    <source>
        <dbReference type="EMBL" id="AFZ80812.1"/>
    </source>
</evidence>
<dbReference type="Proteomes" id="UP000031512">
    <property type="component" value="Chromosome 3"/>
</dbReference>
<dbReference type="eggNOG" id="KOG1105">
    <property type="taxonomic scope" value="Eukaryota"/>
</dbReference>
<dbReference type="STRING" id="1537102.L0AYZ3"/>
<dbReference type="VEuPathDB" id="PiroplasmaDB:BEWA_002190"/>
<keyword evidence="2 5" id="KW-0863">Zinc-finger</keyword>
<gene>
    <name evidence="11" type="ORF">BEWA_002190</name>
</gene>
<dbReference type="InterPro" id="IPR035441">
    <property type="entry name" value="TFIIS/LEDGF_dom_sf"/>
</dbReference>
<dbReference type="GO" id="GO:0003676">
    <property type="term" value="F:nucleic acid binding"/>
    <property type="evidence" value="ECO:0007669"/>
    <property type="project" value="InterPro"/>
</dbReference>
<keyword evidence="12" id="KW-1185">Reference proteome</keyword>
<proteinExistence type="predicted"/>
<dbReference type="GO" id="GO:0005634">
    <property type="term" value="C:nucleus"/>
    <property type="evidence" value="ECO:0007669"/>
    <property type="project" value="UniProtKB-SubCell"/>
</dbReference>
<dbReference type="PANTHER" id="PTHR11477:SF0">
    <property type="entry name" value="IP08861P-RELATED"/>
    <property type="match status" value="1"/>
</dbReference>
<dbReference type="PANTHER" id="PTHR11477">
    <property type="entry name" value="TRANSCRIPTION FACTOR S-II ZINC FINGER DOMAIN-CONTAINING PROTEIN"/>
    <property type="match status" value="1"/>
</dbReference>
<dbReference type="PROSITE" id="PS51321">
    <property type="entry name" value="TFIIS_CENTRAL"/>
    <property type="match status" value="1"/>
</dbReference>
<dbReference type="RefSeq" id="XP_004830478.1">
    <property type="nucleotide sequence ID" value="XM_004830421.1"/>
</dbReference>
<dbReference type="CDD" id="cd13749">
    <property type="entry name" value="Zn-ribbon_TFIIS"/>
    <property type="match status" value="1"/>
</dbReference>
<reference evidence="11 12" key="1">
    <citation type="journal article" date="2012" name="BMC Genomics">
        <title>Comparative genomic analysis and phylogenetic position of Theileria equi.</title>
        <authorList>
            <person name="Kappmeyer L.S."/>
            <person name="Thiagarajan M."/>
            <person name="Herndon D.R."/>
            <person name="Ramsay J.D."/>
            <person name="Caler E."/>
            <person name="Djikeng A."/>
            <person name="Gillespie J.J."/>
            <person name="Lau A.O."/>
            <person name="Roalson E.H."/>
            <person name="Silva J.C."/>
            <person name="Silva M.G."/>
            <person name="Suarez C.E."/>
            <person name="Ueti M.W."/>
            <person name="Nene V.M."/>
            <person name="Mealey R.H."/>
            <person name="Knowles D.P."/>
            <person name="Brayton K.A."/>
        </authorList>
    </citation>
    <scope>NUCLEOTIDE SEQUENCE [LARGE SCALE GENOMIC DNA]</scope>
    <source>
        <strain evidence="11 12">WA</strain>
    </source>
</reference>
<feature type="domain" description="TFIIS central" evidence="10">
    <location>
        <begin position="125"/>
        <end position="244"/>
    </location>
</feature>
<dbReference type="KEGG" id="beq:BEWA_002190"/>
<evidence type="ECO:0000256" key="7">
    <source>
        <dbReference type="SAM" id="MobiDB-lite"/>
    </source>
</evidence>
<evidence type="ECO:0000256" key="1">
    <source>
        <dbReference type="ARBA" id="ARBA00022723"/>
    </source>
</evidence>
<dbReference type="InterPro" id="IPR035100">
    <property type="entry name" value="TF_IIS-typ"/>
</dbReference>
<dbReference type="Pfam" id="PF07500">
    <property type="entry name" value="TFIIS_M"/>
    <property type="match status" value="1"/>
</dbReference>
<evidence type="ECO:0000256" key="3">
    <source>
        <dbReference type="ARBA" id="ARBA00022833"/>
    </source>
</evidence>
<keyword evidence="3" id="KW-0862">Zinc</keyword>
<dbReference type="InterPro" id="IPR036575">
    <property type="entry name" value="TFIIS_cen_dom_sf"/>
</dbReference>
<evidence type="ECO:0000259" key="8">
    <source>
        <dbReference type="PROSITE" id="PS51133"/>
    </source>
</evidence>
<name>L0AYZ3_THEEQ</name>
<evidence type="ECO:0000259" key="10">
    <source>
        <dbReference type="PROSITE" id="PS51321"/>
    </source>
</evidence>
<feature type="region of interest" description="Disordered" evidence="7">
    <location>
        <begin position="84"/>
        <end position="118"/>
    </location>
</feature>
<dbReference type="Pfam" id="PF08711">
    <property type="entry name" value="Med26"/>
    <property type="match status" value="1"/>
</dbReference>
<dbReference type="InterPro" id="IPR001222">
    <property type="entry name" value="Znf_TFIIS"/>
</dbReference>
<dbReference type="SUPFAM" id="SSF46942">
    <property type="entry name" value="Elongation factor TFIIS domain 2"/>
    <property type="match status" value="1"/>
</dbReference>
<dbReference type="InterPro" id="IPR003618">
    <property type="entry name" value="TFIIS_cen_dom"/>
</dbReference>
<evidence type="ECO:0000256" key="6">
    <source>
        <dbReference type="PROSITE-ProRule" id="PRU00649"/>
    </source>
</evidence>
<dbReference type="AlphaFoldDB" id="L0AYZ3"/>
<feature type="domain" description="TFIIS-type" evidence="8">
    <location>
        <begin position="253"/>
        <end position="293"/>
    </location>
</feature>
<evidence type="ECO:0000256" key="5">
    <source>
        <dbReference type="PROSITE-ProRule" id="PRU00472"/>
    </source>
</evidence>
<dbReference type="Gene3D" id="1.20.930.10">
    <property type="entry name" value="Conserved domain common to transcription factors TFIIS, elongin A, CRSP70"/>
    <property type="match status" value="1"/>
</dbReference>
<accession>L0AYZ3</accession>
<comment type="subcellular location">
    <subcellularLocation>
        <location evidence="6">Nucleus</location>
    </subcellularLocation>
</comment>
<keyword evidence="11" id="KW-0648">Protein biosynthesis</keyword>
<dbReference type="Gene3D" id="1.10.472.30">
    <property type="entry name" value="Transcription elongation factor S-II, central domain"/>
    <property type="match status" value="1"/>
</dbReference>
<dbReference type="GO" id="GO:0006351">
    <property type="term" value="P:DNA-templated transcription"/>
    <property type="evidence" value="ECO:0007669"/>
    <property type="project" value="InterPro"/>
</dbReference>
<dbReference type="Pfam" id="PF01096">
    <property type="entry name" value="Zn_ribbon_TFIIS"/>
    <property type="match status" value="1"/>
</dbReference>
<keyword evidence="11" id="KW-0251">Elongation factor</keyword>
<dbReference type="GO" id="GO:0008270">
    <property type="term" value="F:zinc ion binding"/>
    <property type="evidence" value="ECO:0007669"/>
    <property type="project" value="UniProtKB-KW"/>
</dbReference>
<dbReference type="SMART" id="SM00510">
    <property type="entry name" value="TFS2M"/>
    <property type="match status" value="1"/>
</dbReference>
<dbReference type="GeneID" id="15806328"/>
<evidence type="ECO:0000256" key="4">
    <source>
        <dbReference type="ARBA" id="ARBA00023242"/>
    </source>
</evidence>
<dbReference type="PROSITE" id="PS51133">
    <property type="entry name" value="ZF_TFIIS_2"/>
    <property type="match status" value="1"/>
</dbReference>
<dbReference type="InterPro" id="IPR017923">
    <property type="entry name" value="TFIIS_N"/>
</dbReference>
<organism evidence="11 12">
    <name type="scientific">Theileria equi strain WA</name>
    <dbReference type="NCBI Taxonomy" id="1537102"/>
    <lineage>
        <taxon>Eukaryota</taxon>
        <taxon>Sar</taxon>
        <taxon>Alveolata</taxon>
        <taxon>Apicomplexa</taxon>
        <taxon>Aconoidasida</taxon>
        <taxon>Piroplasmida</taxon>
        <taxon>Theileriidae</taxon>
        <taxon>Theileria</taxon>
    </lineage>
</organism>
<evidence type="ECO:0000259" key="9">
    <source>
        <dbReference type="PROSITE" id="PS51319"/>
    </source>
</evidence>
<keyword evidence="4 6" id="KW-0539">Nucleus</keyword>
<dbReference type="Gene3D" id="2.20.25.10">
    <property type="match status" value="1"/>
</dbReference>